<feature type="region of interest" description="Disordered" evidence="4">
    <location>
        <begin position="1"/>
        <end position="61"/>
    </location>
</feature>
<keyword evidence="6" id="KW-1185">Reference proteome</keyword>
<sequence length="412" mass="46361">MPRSRGTEMPQRQSPRATLDLRTSSSDSDPPHHRSVDRSTRLLDVRSPRGAHSDPVNQKKLGTRIADFEFKLGQAQDELKNQKDQLASTEAAKKAAQDKLEKKSKEQQMVTEPVEIQEKTSTPVQEQLEKKSKKQQMVLEPVEIQEKPSMPTENIASNERRGVVAVVVTEENKQETDVFEVLVEKAIVESKSALSLPADLDELKLKAVSLSTVSETMTEPEKPPFDEVALKNDEINMLKAKLEEKEKELEVFRLENEGLKIEINEKLLELSSAQSKGEEMTFRLNQTEQELVKSKSNVLRLNEKQEATERVKQELEAEMKKLHMHTQQWRKAADAAASVLASGVEMNGRRLSERCGSMDKHYGNAFEPVGRYAGSMGSPGLMDDPDDVFGSGKRKGSGIRMFGDLWKKKGHK</sequence>
<dbReference type="PANTHER" id="PTHR34224">
    <property type="entry name" value="INTERACTOR OF CONSTITUTIVE ACTIVE ROPS 2, CHLOROPLASTIC-RELATED"/>
    <property type="match status" value="1"/>
</dbReference>
<dbReference type="AlphaFoldDB" id="A0A8S0UNW5"/>
<dbReference type="Gramene" id="OE9A035258T2">
    <property type="protein sequence ID" value="OE9A035258C2"/>
    <property type="gene ID" value="OE9A035258"/>
</dbReference>
<dbReference type="EMBL" id="CACTIH010007759">
    <property type="protein sequence ID" value="CAA3017906.1"/>
    <property type="molecule type" value="Genomic_DNA"/>
</dbReference>
<feature type="compositionally biased region" description="Basic and acidic residues" evidence="4">
    <location>
        <begin position="91"/>
        <end position="106"/>
    </location>
</feature>
<dbReference type="PANTHER" id="PTHR34224:SF2">
    <property type="entry name" value="INTERACTOR OF CONSTITUTIVE ACTIVE ROPS 4"/>
    <property type="match status" value="1"/>
</dbReference>
<keyword evidence="2 3" id="KW-0175">Coiled coil</keyword>
<accession>A0A8S0UNW5</accession>
<dbReference type="Proteomes" id="UP000594638">
    <property type="component" value="Unassembled WGS sequence"/>
</dbReference>
<evidence type="ECO:0008006" key="7">
    <source>
        <dbReference type="Google" id="ProtNLM"/>
    </source>
</evidence>
<evidence type="ECO:0000313" key="5">
    <source>
        <dbReference type="EMBL" id="CAA3017906.1"/>
    </source>
</evidence>
<evidence type="ECO:0000256" key="4">
    <source>
        <dbReference type="SAM" id="MobiDB-lite"/>
    </source>
</evidence>
<reference evidence="5 6" key="1">
    <citation type="submission" date="2019-12" db="EMBL/GenBank/DDBJ databases">
        <authorList>
            <person name="Alioto T."/>
            <person name="Alioto T."/>
            <person name="Gomez Garrido J."/>
        </authorList>
    </citation>
    <scope>NUCLEOTIDE SEQUENCE [LARGE SCALE GENOMIC DNA]</scope>
</reference>
<gene>
    <name evidence="5" type="ORF">OLEA9_A035258</name>
</gene>
<protein>
    <recommendedName>
        <fullName evidence="7">Interactor of constitutive active ROPs 4</fullName>
    </recommendedName>
</protein>
<evidence type="ECO:0000256" key="3">
    <source>
        <dbReference type="SAM" id="Coils"/>
    </source>
</evidence>
<evidence type="ECO:0000256" key="2">
    <source>
        <dbReference type="ARBA" id="ARBA00023054"/>
    </source>
</evidence>
<feature type="coiled-coil region" evidence="3">
    <location>
        <begin position="228"/>
        <end position="332"/>
    </location>
</feature>
<feature type="region of interest" description="Disordered" evidence="4">
    <location>
        <begin position="78"/>
        <end position="137"/>
    </location>
</feature>
<feature type="compositionally biased region" description="Basic and acidic residues" evidence="4">
    <location>
        <begin position="29"/>
        <end position="47"/>
    </location>
</feature>
<comment type="caution">
    <text evidence="5">The sequence shown here is derived from an EMBL/GenBank/DDBJ whole genome shotgun (WGS) entry which is preliminary data.</text>
</comment>
<organism evidence="5 6">
    <name type="scientific">Olea europaea subsp. europaea</name>
    <dbReference type="NCBI Taxonomy" id="158383"/>
    <lineage>
        <taxon>Eukaryota</taxon>
        <taxon>Viridiplantae</taxon>
        <taxon>Streptophyta</taxon>
        <taxon>Embryophyta</taxon>
        <taxon>Tracheophyta</taxon>
        <taxon>Spermatophyta</taxon>
        <taxon>Magnoliopsida</taxon>
        <taxon>eudicotyledons</taxon>
        <taxon>Gunneridae</taxon>
        <taxon>Pentapetalae</taxon>
        <taxon>asterids</taxon>
        <taxon>lamiids</taxon>
        <taxon>Lamiales</taxon>
        <taxon>Oleaceae</taxon>
        <taxon>Oleeae</taxon>
        <taxon>Olea</taxon>
    </lineage>
</organism>
<comment type="similarity">
    <text evidence="1">Belongs to the ICR family.</text>
</comment>
<dbReference type="OrthoDB" id="782896at2759"/>
<dbReference type="InterPro" id="IPR029688">
    <property type="entry name" value="ICR"/>
</dbReference>
<name>A0A8S0UNW5_OLEEU</name>
<proteinExistence type="inferred from homology"/>
<evidence type="ECO:0000313" key="6">
    <source>
        <dbReference type="Proteomes" id="UP000594638"/>
    </source>
</evidence>
<evidence type="ECO:0000256" key="1">
    <source>
        <dbReference type="ARBA" id="ARBA00009778"/>
    </source>
</evidence>